<dbReference type="Ensembl" id="ENSLBET00000006723.1">
    <property type="protein sequence ID" value="ENSLBEP00000006403.1"/>
    <property type="gene ID" value="ENSLBEG00000004936.1"/>
</dbReference>
<dbReference type="GeneTree" id="ENSGT00950000183135"/>
<protein>
    <submittedName>
        <fullName evidence="11">Nanos homolog 3</fullName>
    </submittedName>
</protein>
<dbReference type="GO" id="GO:0008270">
    <property type="term" value="F:zinc ion binding"/>
    <property type="evidence" value="ECO:0007669"/>
    <property type="project" value="UniProtKB-KW"/>
</dbReference>
<comment type="subcellular location">
    <subcellularLocation>
        <location evidence="1">Cytoplasm</location>
        <location evidence="1">Perinuclear region</location>
    </subcellularLocation>
</comment>
<keyword evidence="2" id="KW-0963">Cytoplasm</keyword>
<dbReference type="GO" id="GO:0060293">
    <property type="term" value="C:germ plasm"/>
    <property type="evidence" value="ECO:0007669"/>
    <property type="project" value="UniProtKB-ARBA"/>
</dbReference>
<evidence type="ECO:0000256" key="9">
    <source>
        <dbReference type="SAM" id="MobiDB-lite"/>
    </source>
</evidence>
<keyword evidence="7 8" id="KW-0694">RNA-binding</keyword>
<dbReference type="CTD" id="342977"/>
<name>A0A3Q3EGA0_9LABR</name>
<comment type="similarity">
    <text evidence="8">Belongs to the nanos family.</text>
</comment>
<dbReference type="FunFam" id="4.10.60.30:FF:000001">
    <property type="entry name" value="nanos homolog 3"/>
    <property type="match status" value="1"/>
</dbReference>
<evidence type="ECO:0000313" key="12">
    <source>
        <dbReference type="Proteomes" id="UP000261660"/>
    </source>
</evidence>
<organism evidence="11 12">
    <name type="scientific">Labrus bergylta</name>
    <name type="common">ballan wrasse</name>
    <dbReference type="NCBI Taxonomy" id="56723"/>
    <lineage>
        <taxon>Eukaryota</taxon>
        <taxon>Metazoa</taxon>
        <taxon>Chordata</taxon>
        <taxon>Craniata</taxon>
        <taxon>Vertebrata</taxon>
        <taxon>Euteleostomi</taxon>
        <taxon>Actinopterygii</taxon>
        <taxon>Neopterygii</taxon>
        <taxon>Teleostei</taxon>
        <taxon>Neoteleostei</taxon>
        <taxon>Acanthomorphata</taxon>
        <taxon>Eupercaria</taxon>
        <taxon>Labriformes</taxon>
        <taxon>Labridae</taxon>
        <taxon>Labrus</taxon>
    </lineage>
</organism>
<sequence length="232" mass="25593">MNGMVLGLFRDLECFMESDNKSFQPWRDYIGLADTMKEILGRNSASEPTLPTPIAPLSETDGLCDALLSLRMDAVSQSRVLCADPAPYLHAIPSVTGSPAHKRSPEGLWYSPDSFRANAPDALALQLVPRETGSFCRGPKDRKKPARFKTPDPPALPPSPERMVCSFCKHNGESELVYGSHWLKDQAGEVLCPYLRQYVCPLCGATGARAHTKRFCPKVDSAYSSVYAKSRR</sequence>
<dbReference type="GeneID" id="110000452"/>
<dbReference type="PROSITE" id="PS51522">
    <property type="entry name" value="ZF_NANOS"/>
    <property type="match status" value="1"/>
</dbReference>
<dbReference type="PANTHER" id="PTHR12887">
    <property type="entry name" value="NANOS PROTEIN"/>
    <property type="match status" value="1"/>
</dbReference>
<dbReference type="AlphaFoldDB" id="A0A3Q3EGA0"/>
<evidence type="ECO:0000313" key="11">
    <source>
        <dbReference type="Ensembl" id="ENSLBEP00000006403.1"/>
    </source>
</evidence>
<dbReference type="Gene3D" id="4.10.60.30">
    <property type="entry name" value="Nanos, RNA-binding domain"/>
    <property type="match status" value="1"/>
</dbReference>
<dbReference type="RefSeq" id="XP_020511389.1">
    <property type="nucleotide sequence ID" value="XM_020655733.3"/>
</dbReference>
<evidence type="ECO:0000256" key="6">
    <source>
        <dbReference type="ARBA" id="ARBA00022845"/>
    </source>
</evidence>
<keyword evidence="3" id="KW-0479">Metal-binding</keyword>
<dbReference type="STRING" id="56723.ENSLBEP00000006403"/>
<dbReference type="GO" id="GO:0048471">
    <property type="term" value="C:perinuclear region of cytoplasm"/>
    <property type="evidence" value="ECO:0007669"/>
    <property type="project" value="UniProtKB-SubCell"/>
</dbReference>
<dbReference type="Pfam" id="PF05741">
    <property type="entry name" value="zf-nanos"/>
    <property type="match status" value="1"/>
</dbReference>
<accession>A0A3Q3EGA0</accession>
<evidence type="ECO:0000256" key="7">
    <source>
        <dbReference type="ARBA" id="ARBA00022884"/>
    </source>
</evidence>
<dbReference type="GO" id="GO:0006417">
    <property type="term" value="P:regulation of translation"/>
    <property type="evidence" value="ECO:0007669"/>
    <property type="project" value="UniProtKB-UniRule"/>
</dbReference>
<proteinExistence type="inferred from homology"/>
<evidence type="ECO:0000259" key="10">
    <source>
        <dbReference type="PROSITE" id="PS51522"/>
    </source>
</evidence>
<reference evidence="11" key="2">
    <citation type="submission" date="2025-09" db="UniProtKB">
        <authorList>
            <consortium name="Ensembl"/>
        </authorList>
    </citation>
    <scope>IDENTIFICATION</scope>
</reference>
<keyword evidence="6 8" id="KW-0810">Translation regulation</keyword>
<dbReference type="FunCoup" id="A0A3Q3EGA0">
    <property type="interactions" value="691"/>
</dbReference>
<reference evidence="11" key="1">
    <citation type="submission" date="2025-08" db="UniProtKB">
        <authorList>
            <consortium name="Ensembl"/>
        </authorList>
    </citation>
    <scope>IDENTIFICATION</scope>
</reference>
<feature type="region of interest" description="Disordered" evidence="9">
    <location>
        <begin position="136"/>
        <end position="156"/>
    </location>
</feature>
<keyword evidence="4 8" id="KW-0863">Zinc-finger</keyword>
<keyword evidence="12" id="KW-1185">Reference proteome</keyword>
<dbReference type="Proteomes" id="UP000261660">
    <property type="component" value="Unplaced"/>
</dbReference>
<evidence type="ECO:0000256" key="3">
    <source>
        <dbReference type="ARBA" id="ARBA00022723"/>
    </source>
</evidence>
<evidence type="ECO:0000256" key="5">
    <source>
        <dbReference type="ARBA" id="ARBA00022833"/>
    </source>
</evidence>
<dbReference type="InterPro" id="IPR024161">
    <property type="entry name" value="Znf_nanos-typ"/>
</dbReference>
<dbReference type="OrthoDB" id="5864971at2759"/>
<evidence type="ECO:0000256" key="8">
    <source>
        <dbReference type="PROSITE-ProRule" id="PRU00855"/>
    </source>
</evidence>
<keyword evidence="5" id="KW-0862">Zinc</keyword>
<dbReference type="InterPro" id="IPR038129">
    <property type="entry name" value="Nanos_sf"/>
</dbReference>
<dbReference type="InterPro" id="IPR008705">
    <property type="entry name" value="Nanos/Xcar2"/>
</dbReference>
<evidence type="ECO:0000256" key="2">
    <source>
        <dbReference type="ARBA" id="ARBA00022490"/>
    </source>
</evidence>
<dbReference type="InParanoid" id="A0A3Q3EGA0"/>
<evidence type="ECO:0000256" key="1">
    <source>
        <dbReference type="ARBA" id="ARBA00004556"/>
    </source>
</evidence>
<feature type="domain" description="Nanos-type" evidence="10">
    <location>
        <begin position="164"/>
        <end position="218"/>
    </location>
</feature>
<dbReference type="GO" id="GO:0003723">
    <property type="term" value="F:RNA binding"/>
    <property type="evidence" value="ECO:0007669"/>
    <property type="project" value="UniProtKB-UniRule"/>
</dbReference>
<evidence type="ECO:0000256" key="4">
    <source>
        <dbReference type="ARBA" id="ARBA00022771"/>
    </source>
</evidence>